<evidence type="ECO:0000256" key="10">
    <source>
        <dbReference type="SAM" id="MobiDB-lite"/>
    </source>
</evidence>
<organism evidence="14 15">
    <name type="scientific">Streptomyces aidingensis</name>
    <dbReference type="NCBI Taxonomy" id="910347"/>
    <lineage>
        <taxon>Bacteria</taxon>
        <taxon>Bacillati</taxon>
        <taxon>Actinomycetota</taxon>
        <taxon>Actinomycetes</taxon>
        <taxon>Kitasatosporales</taxon>
        <taxon>Streptomycetaceae</taxon>
        <taxon>Streptomyces</taxon>
    </lineage>
</organism>
<dbReference type="PROSITE" id="PS00012">
    <property type="entry name" value="PHOSPHOPANTETHEINE"/>
    <property type="match status" value="1"/>
</dbReference>
<evidence type="ECO:0000313" key="14">
    <source>
        <dbReference type="EMBL" id="SFD27407.1"/>
    </source>
</evidence>
<dbReference type="Gene3D" id="3.10.129.110">
    <property type="entry name" value="Polyketide synthase dehydratase"/>
    <property type="match status" value="1"/>
</dbReference>
<dbReference type="Gene3D" id="3.40.47.10">
    <property type="match status" value="1"/>
</dbReference>
<dbReference type="InterPro" id="IPR001227">
    <property type="entry name" value="Ac_transferase_dom_sf"/>
</dbReference>
<dbReference type="PROSITE" id="PS00606">
    <property type="entry name" value="KS3_1"/>
    <property type="match status" value="1"/>
</dbReference>
<dbReference type="InterPro" id="IPR042104">
    <property type="entry name" value="PKS_dehydratase_sf"/>
</dbReference>
<dbReference type="InterPro" id="IPR036736">
    <property type="entry name" value="ACP-like_sf"/>
</dbReference>
<evidence type="ECO:0000256" key="7">
    <source>
        <dbReference type="ARBA" id="ARBA00023268"/>
    </source>
</evidence>
<dbReference type="InterPro" id="IPR020806">
    <property type="entry name" value="PKS_PP-bd"/>
</dbReference>
<dbReference type="InterPro" id="IPR020843">
    <property type="entry name" value="ER"/>
</dbReference>
<feature type="region of interest" description="C-terminal hotdog fold" evidence="9">
    <location>
        <begin position="1059"/>
        <end position="1218"/>
    </location>
</feature>
<dbReference type="InterPro" id="IPR020807">
    <property type="entry name" value="PKS_DH"/>
</dbReference>
<dbReference type="InterPro" id="IPR016036">
    <property type="entry name" value="Malonyl_transacylase_ACP-bd"/>
</dbReference>
<keyword evidence="5" id="KW-0521">NADP</keyword>
<evidence type="ECO:0000256" key="9">
    <source>
        <dbReference type="PROSITE-ProRule" id="PRU01363"/>
    </source>
</evidence>
<dbReference type="SUPFAM" id="SSF47336">
    <property type="entry name" value="ACP-like"/>
    <property type="match status" value="1"/>
</dbReference>
<dbReference type="InterPro" id="IPR049551">
    <property type="entry name" value="PKS_DH_C"/>
</dbReference>
<dbReference type="SUPFAM" id="SSF52151">
    <property type="entry name" value="FabD/lysophospholipase-like"/>
    <property type="match status" value="1"/>
</dbReference>
<dbReference type="InterPro" id="IPR016039">
    <property type="entry name" value="Thiolase-like"/>
</dbReference>
<keyword evidence="2" id="KW-0596">Phosphopantetheine</keyword>
<evidence type="ECO:0000256" key="5">
    <source>
        <dbReference type="ARBA" id="ARBA00022857"/>
    </source>
</evidence>
<gene>
    <name evidence="14" type="ORF">SAMN05421773_11297</name>
</gene>
<dbReference type="InterPro" id="IPR013968">
    <property type="entry name" value="PKS_KR"/>
</dbReference>
<dbReference type="Gene3D" id="3.40.50.720">
    <property type="entry name" value="NAD(P)-binding Rossmann-like Domain"/>
    <property type="match status" value="3"/>
</dbReference>
<dbReference type="GO" id="GO:0004315">
    <property type="term" value="F:3-oxoacyl-[acyl-carrier-protein] synthase activity"/>
    <property type="evidence" value="ECO:0007669"/>
    <property type="project" value="InterPro"/>
</dbReference>
<evidence type="ECO:0000256" key="6">
    <source>
        <dbReference type="ARBA" id="ARBA00023194"/>
    </source>
</evidence>
<dbReference type="RefSeq" id="WP_093840386.1">
    <property type="nucleotide sequence ID" value="NZ_FOLM01000012.1"/>
</dbReference>
<dbReference type="Pfam" id="PF00550">
    <property type="entry name" value="PP-binding"/>
    <property type="match status" value="1"/>
</dbReference>
<accession>A0A1I1QZK6</accession>
<keyword evidence="8" id="KW-0012">Acyltransferase</keyword>
<proteinExistence type="predicted"/>
<dbReference type="GO" id="GO:0017000">
    <property type="term" value="P:antibiotic biosynthetic process"/>
    <property type="evidence" value="ECO:0007669"/>
    <property type="project" value="UniProtKB-KW"/>
</dbReference>
<keyword evidence="4" id="KW-0808">Transferase</keyword>
<dbReference type="Pfam" id="PF16197">
    <property type="entry name" value="KAsynt_C_assoc"/>
    <property type="match status" value="1"/>
</dbReference>
<dbReference type="SUPFAM" id="SSF50129">
    <property type="entry name" value="GroES-like"/>
    <property type="match status" value="1"/>
</dbReference>
<dbReference type="PROSITE" id="PS50075">
    <property type="entry name" value="CARRIER"/>
    <property type="match status" value="1"/>
</dbReference>
<dbReference type="FunFam" id="3.40.366.10:FF:000002">
    <property type="entry name" value="Probable polyketide synthase 2"/>
    <property type="match status" value="1"/>
</dbReference>
<dbReference type="InterPro" id="IPR016035">
    <property type="entry name" value="Acyl_Trfase/lysoPLipase"/>
</dbReference>
<dbReference type="Gene3D" id="1.10.1200.10">
    <property type="entry name" value="ACP-like"/>
    <property type="match status" value="1"/>
</dbReference>
<feature type="domain" description="Ketosynthase family 3 (KS3)" evidence="12">
    <location>
        <begin position="19"/>
        <end position="437"/>
    </location>
</feature>
<dbReference type="GO" id="GO:0005737">
    <property type="term" value="C:cytoplasm"/>
    <property type="evidence" value="ECO:0007669"/>
    <property type="project" value="TreeGrafter"/>
</dbReference>
<dbReference type="EMBL" id="FOLM01000012">
    <property type="protein sequence ID" value="SFD27407.1"/>
    <property type="molecule type" value="Genomic_DNA"/>
</dbReference>
<dbReference type="SMART" id="SM00829">
    <property type="entry name" value="PKS_ER"/>
    <property type="match status" value="1"/>
</dbReference>
<evidence type="ECO:0000259" key="12">
    <source>
        <dbReference type="PROSITE" id="PS52004"/>
    </source>
</evidence>
<keyword evidence="3" id="KW-0597">Phosphoprotein</keyword>
<dbReference type="GO" id="GO:0006633">
    <property type="term" value="P:fatty acid biosynthetic process"/>
    <property type="evidence" value="ECO:0007669"/>
    <property type="project" value="InterPro"/>
</dbReference>
<dbReference type="Gene3D" id="3.30.70.3290">
    <property type="match status" value="1"/>
</dbReference>
<dbReference type="SUPFAM" id="SSF55048">
    <property type="entry name" value="Probable ACP-binding domain of malonyl-CoA ACP transacylase"/>
    <property type="match status" value="1"/>
</dbReference>
<dbReference type="GO" id="GO:0016491">
    <property type="term" value="F:oxidoreductase activity"/>
    <property type="evidence" value="ECO:0007669"/>
    <property type="project" value="InterPro"/>
</dbReference>
<reference evidence="14 15" key="1">
    <citation type="submission" date="2016-10" db="EMBL/GenBank/DDBJ databases">
        <authorList>
            <person name="de Groot N.N."/>
        </authorList>
    </citation>
    <scope>NUCLEOTIDE SEQUENCE [LARGE SCALE GENOMIC DNA]</scope>
    <source>
        <strain evidence="14 15">CGMCC 4.5739</strain>
    </source>
</reference>
<keyword evidence="6" id="KW-0045">Antibiotic biosynthesis</keyword>
<dbReference type="InterPro" id="IPR036291">
    <property type="entry name" value="NAD(P)-bd_dom_sf"/>
</dbReference>
<dbReference type="InterPro" id="IPR057326">
    <property type="entry name" value="KR_dom"/>
</dbReference>
<dbReference type="Pfam" id="PF02801">
    <property type="entry name" value="Ketoacyl-synt_C"/>
    <property type="match status" value="1"/>
</dbReference>
<dbReference type="InterPro" id="IPR013154">
    <property type="entry name" value="ADH-like_N"/>
</dbReference>
<feature type="region of interest" description="N-terminal hotdog fold" evidence="9">
    <location>
        <begin position="915"/>
        <end position="1045"/>
    </location>
</feature>
<dbReference type="InterPro" id="IPR014030">
    <property type="entry name" value="Ketoacyl_synth_N"/>
</dbReference>
<dbReference type="FunFam" id="3.40.50.720:FF:000209">
    <property type="entry name" value="Polyketide synthase Pks12"/>
    <property type="match status" value="1"/>
</dbReference>
<dbReference type="InterPro" id="IPR049900">
    <property type="entry name" value="PKS_mFAS_DH"/>
</dbReference>
<dbReference type="CDD" id="cd00833">
    <property type="entry name" value="PKS"/>
    <property type="match status" value="1"/>
</dbReference>
<dbReference type="SUPFAM" id="SSF51735">
    <property type="entry name" value="NAD(P)-binding Rossmann-fold domains"/>
    <property type="match status" value="3"/>
</dbReference>
<feature type="domain" description="Carrier" evidence="11">
    <location>
        <begin position="2057"/>
        <end position="2131"/>
    </location>
</feature>
<dbReference type="SMART" id="SM01294">
    <property type="entry name" value="PKS_PP_betabranch"/>
    <property type="match status" value="1"/>
</dbReference>
<dbReference type="Pfam" id="PF00698">
    <property type="entry name" value="Acyl_transf_1"/>
    <property type="match status" value="1"/>
</dbReference>
<comment type="pathway">
    <text evidence="1">Antibiotic biosynthesis.</text>
</comment>
<evidence type="ECO:0000256" key="8">
    <source>
        <dbReference type="ARBA" id="ARBA00023315"/>
    </source>
</evidence>
<dbReference type="InterPro" id="IPR020841">
    <property type="entry name" value="PKS_Beta-ketoAc_synthase_dom"/>
</dbReference>
<dbReference type="CDD" id="cd05195">
    <property type="entry name" value="enoyl_red"/>
    <property type="match status" value="1"/>
</dbReference>
<dbReference type="InterPro" id="IPR011032">
    <property type="entry name" value="GroES-like_sf"/>
</dbReference>
<dbReference type="SMART" id="SM00825">
    <property type="entry name" value="PKS_KS"/>
    <property type="match status" value="1"/>
</dbReference>
<dbReference type="GO" id="GO:0005886">
    <property type="term" value="C:plasma membrane"/>
    <property type="evidence" value="ECO:0007669"/>
    <property type="project" value="TreeGrafter"/>
</dbReference>
<evidence type="ECO:0000256" key="3">
    <source>
        <dbReference type="ARBA" id="ARBA00022553"/>
    </source>
</evidence>
<dbReference type="Pfam" id="PF08240">
    <property type="entry name" value="ADH_N"/>
    <property type="match status" value="1"/>
</dbReference>
<evidence type="ECO:0000256" key="1">
    <source>
        <dbReference type="ARBA" id="ARBA00004792"/>
    </source>
</evidence>
<evidence type="ECO:0000256" key="2">
    <source>
        <dbReference type="ARBA" id="ARBA00022450"/>
    </source>
</evidence>
<dbReference type="SMART" id="SM00822">
    <property type="entry name" value="PKS_KR"/>
    <property type="match status" value="1"/>
</dbReference>
<dbReference type="InterPro" id="IPR014043">
    <property type="entry name" value="Acyl_transferase_dom"/>
</dbReference>
<dbReference type="Gene3D" id="3.40.366.10">
    <property type="entry name" value="Malonyl-Coenzyme A Acyl Carrier Protein, domain 2"/>
    <property type="match status" value="1"/>
</dbReference>
<feature type="region of interest" description="Disordered" evidence="10">
    <location>
        <begin position="1412"/>
        <end position="1437"/>
    </location>
</feature>
<dbReference type="InterPro" id="IPR013149">
    <property type="entry name" value="ADH-like_C"/>
</dbReference>
<dbReference type="GO" id="GO:0004312">
    <property type="term" value="F:fatty acid synthase activity"/>
    <property type="evidence" value="ECO:0007669"/>
    <property type="project" value="TreeGrafter"/>
</dbReference>
<evidence type="ECO:0000259" key="13">
    <source>
        <dbReference type="PROSITE" id="PS52019"/>
    </source>
</evidence>
<feature type="domain" description="PKS/mFAS DH" evidence="13">
    <location>
        <begin position="915"/>
        <end position="1218"/>
    </location>
</feature>
<feature type="active site" description="Proton donor; for dehydratase activity" evidence="9">
    <location>
        <position position="1120"/>
    </location>
</feature>
<dbReference type="Pfam" id="PF00109">
    <property type="entry name" value="ketoacyl-synt"/>
    <property type="match status" value="1"/>
</dbReference>
<evidence type="ECO:0000259" key="11">
    <source>
        <dbReference type="PROSITE" id="PS50075"/>
    </source>
</evidence>
<dbReference type="PANTHER" id="PTHR43775">
    <property type="entry name" value="FATTY ACID SYNTHASE"/>
    <property type="match status" value="1"/>
</dbReference>
<name>A0A1I1QZK6_9ACTN</name>
<dbReference type="InterPro" id="IPR014031">
    <property type="entry name" value="Ketoacyl_synth_C"/>
</dbReference>
<dbReference type="SMART" id="SM00827">
    <property type="entry name" value="PKS_AT"/>
    <property type="match status" value="1"/>
</dbReference>
<keyword evidence="7" id="KW-0511">Multifunctional enzyme</keyword>
<dbReference type="OrthoDB" id="9778690at2"/>
<dbReference type="InterPro" id="IPR050091">
    <property type="entry name" value="PKS_NRPS_Biosynth_Enz"/>
</dbReference>
<dbReference type="STRING" id="910347.SAMN05421773_11297"/>
<dbReference type="Pfam" id="PF14765">
    <property type="entry name" value="PS-DH"/>
    <property type="match status" value="1"/>
</dbReference>
<sequence length="2171" mass="225112">MHAETDHHDSARPAAPAAGEPIAIVGMAGRFPGASDTGELWTLLSEGGNAIRPVPADRWDAAAQLDPEKQIQNVGGFIDGVDAFDPAFFGISHREAADVDPQHRLVLETAWRTLEDAGIPATALHDSATGVYVGTVWHDYELLRKNSGAPHTQRSAVGEAIDVIAARVSYFLRLTGPSLTLATGCSSSLVALHLAAQAIRAGEIEGAMVFGINLILTPDVSVGLTHFGGLSPDGRCAAFGAGANGFVRGEGVAGVYLKPLSRALADGDRVHAVIAGTAVNNDGGGDSLVTPHSDAQEELLRRVYEDSGVYPDWLAYVEAHGTGTKRGDPVEAGAIGRALGQRRNTAAPLPVGSVKSNIGHLEGASGLAGLFKIVLASQHRVVPPSLHAEQLNDTIPFDELNLHVVREPLPLPEEGPLYMGVNSFGWGGTNAHVIITTPPERAAAGNGNGAGNGAGAAGGPVLLPVSAHSKDALRSRAAGLRECVAAGGTPLAELAGTLAWRRDSFPLRAAVVAADGGAAADPGPVLAALDRLAAPADAAGAAGAEVPGLVTGTAREHGRTAFVFPGQGSQWAGMGRELYAGNPAFAAVIDECAEALRPHTDWDLREVITGAAGDGWLERNDMIQPTLWAVSAGIAELWRQAGVEPDVVIGHSQGEVTAATVAGILSYQDAALIIARRSAIARRVSGRGRMLAVDLGADAAREALEGFEDLVSLAVSNGPTSSVLSGDTDAVLALKEILEAEDVYCRLVNVDYASHSPQMDELRPALAEALAAVRPRRGRVPLMSTVRVAQLAGEEMDTAYWVDNLRQPVMFADALGALLADGVTHVVEISPHPVLAPAIEQLGAAAGGPAPAVLTSLRRKQGAPADLALSFARGYVSGLEPFGTLPRGASAPVPGYPWQRSRFWLETGRRRAAAGAGAGEQLTLSPSVTEQDVWQGEFETGPDSAPWLSDHRVDDAVVLPGVAMLGHALAAARARYGRLPTALSDVAFTGDLTFGEGDAAVARMGVVWRDDVTEGGGFTLLSLPDGVPAWTEHATARVWQNAAAGDPPAAFPAGLAEGGEAVTAEDFYAACAARGLNYGPAFQGVTGLRRDTAEVLAQVVLPKRCRAGARAHALHPALWDAALQAVLALCAEGVTVVPTAVRRIELHGALTGSAAGPATEPETEPVTEPVTEVWSHAVEIPCEGGEQCFDVRLYTAGREPLLTMTGVRMRPLTAGAADRDDTEREYRLAFVPQPRGTAAASGGGEWLVAGGDARAGELAGELAEALRAAGTTARAAAEISGDTVAGVPGVSGVAVIAPDAGAGLDAQRAALARLPEAVRAVTGRPGGVRLALVTVRAQSAAAAGDGAPDPGGALFWGFGRVLRREHSELSPLLLDIAPDQPGWAAECAAELLADDGEDQVVLRDGHRLAGRLLAGPPAGDETDAAPRAPWRSGPQPFRLAAARPGRWDGLEFRPLARRAPAPGEVEIAVTAAGLNFIDVMKAMGTYPDPTGGAGLLGGECAGRVVAVGEGVTGLAPGDRVAACVMGAMASHVTVRADHVVPVPDGLPDADAAGLPLALGTAWYGLVDLARLEAGETVLVHSAAGGLGLAAVRVAHALGATVIATAGTEAKRRHLREELGIEHVFDSRGLDWAEGVHAATGGRGVDVVLNSLTGAAIPLGLAALAEDGRFVEVGKKDIYSGRTISLGEFRKGISLASVDLAGLLDRRPERFARLLAAAWDEVTAGRITPLPRLEREFAGAAEALREMSHGTHIGKFVLTGPEAVTGIAPEPLNRGAFRSDGSYLISGGLGGLGLSLAGFLAARGAGGLALLGRSAPGPEAEAAIARWRRQGVRVQSYACDVADENAVRTALARVREELPPLRGVVHAAGVLDDATVGNATPEQIARVLAPKVDGARHLDAATADDPLDMFVLFSSVASLIGNAGQAGYAAGNAYLDALAEARRHAGRPALAVQWGPFAEIGLAAKEDVRGARLGDRGMSSFPAEDGWAALERFLGQDRQVVGYMPLNLRQWFDAYPDTAAQRTWEVLHNSLKENGSRADGGGAFLARYLAAGEEERLSLVETRVRENLGRVLRLDPKDIDRETPFKAMGLDSLMSLELRNRLEASFGLTLSPTLLWTYGTSRALSGAIGERLGQQTAARAGDGRGDRNGTAAEPAPEARQQDDRQQTLATVA</sequence>
<evidence type="ECO:0000313" key="15">
    <source>
        <dbReference type="Proteomes" id="UP000199207"/>
    </source>
</evidence>
<feature type="active site" description="Proton acceptor; for dehydratase activity" evidence="9">
    <location>
        <position position="951"/>
    </location>
</feature>
<protein>
    <submittedName>
        <fullName evidence="14">Phthiocerol/phenolphthiocerol synthesis type-I polyketide synthase C</fullName>
    </submittedName>
</protein>
<dbReference type="Pfam" id="PF21089">
    <property type="entry name" value="PKS_DH_N"/>
    <property type="match status" value="1"/>
</dbReference>
<dbReference type="InterPro" id="IPR009081">
    <property type="entry name" value="PP-bd_ACP"/>
</dbReference>
<dbReference type="PANTHER" id="PTHR43775:SF37">
    <property type="entry name" value="SI:DKEY-61P9.11"/>
    <property type="match status" value="1"/>
</dbReference>
<dbReference type="SUPFAM" id="SSF53901">
    <property type="entry name" value="Thiolase-like"/>
    <property type="match status" value="1"/>
</dbReference>
<dbReference type="Pfam" id="PF08659">
    <property type="entry name" value="KR"/>
    <property type="match status" value="1"/>
</dbReference>
<dbReference type="PROSITE" id="PS52004">
    <property type="entry name" value="KS3_2"/>
    <property type="match status" value="1"/>
</dbReference>
<evidence type="ECO:0000256" key="4">
    <source>
        <dbReference type="ARBA" id="ARBA00022679"/>
    </source>
</evidence>
<dbReference type="InterPro" id="IPR049552">
    <property type="entry name" value="PKS_DH_N"/>
</dbReference>
<feature type="region of interest" description="Disordered" evidence="10">
    <location>
        <begin position="2135"/>
        <end position="2171"/>
    </location>
</feature>
<dbReference type="Gene3D" id="3.90.180.10">
    <property type="entry name" value="Medium-chain alcohol dehydrogenases, catalytic domain"/>
    <property type="match status" value="1"/>
</dbReference>
<dbReference type="Proteomes" id="UP000199207">
    <property type="component" value="Unassembled WGS sequence"/>
</dbReference>
<dbReference type="SMART" id="SM00823">
    <property type="entry name" value="PKS_PP"/>
    <property type="match status" value="1"/>
</dbReference>
<dbReference type="PROSITE" id="PS52019">
    <property type="entry name" value="PKS_MFAS_DH"/>
    <property type="match status" value="1"/>
</dbReference>
<dbReference type="GO" id="GO:0031177">
    <property type="term" value="F:phosphopantetheine binding"/>
    <property type="evidence" value="ECO:0007669"/>
    <property type="project" value="InterPro"/>
</dbReference>
<keyword evidence="15" id="KW-1185">Reference proteome</keyword>
<dbReference type="InterPro" id="IPR006162">
    <property type="entry name" value="Ppantetheine_attach_site"/>
</dbReference>
<dbReference type="Pfam" id="PF00107">
    <property type="entry name" value="ADH_zinc_N"/>
    <property type="match status" value="1"/>
</dbReference>
<dbReference type="GO" id="GO:0071770">
    <property type="term" value="P:DIM/DIP cell wall layer assembly"/>
    <property type="evidence" value="ECO:0007669"/>
    <property type="project" value="TreeGrafter"/>
</dbReference>
<dbReference type="SMART" id="SM00826">
    <property type="entry name" value="PKS_DH"/>
    <property type="match status" value="1"/>
</dbReference>
<dbReference type="InterPro" id="IPR032821">
    <property type="entry name" value="PKS_assoc"/>
</dbReference>
<dbReference type="InterPro" id="IPR018201">
    <property type="entry name" value="Ketoacyl_synth_AS"/>
</dbReference>